<dbReference type="SUPFAM" id="SSF53067">
    <property type="entry name" value="Actin-like ATPase domain"/>
    <property type="match status" value="2"/>
</dbReference>
<evidence type="ECO:0000256" key="8">
    <source>
        <dbReference type="SAM" id="MobiDB-lite"/>
    </source>
</evidence>
<evidence type="ECO:0000256" key="3">
    <source>
        <dbReference type="ARBA" id="ARBA00022729"/>
    </source>
</evidence>
<dbReference type="InterPro" id="IPR013126">
    <property type="entry name" value="Hsp_70_fam"/>
</dbReference>
<dbReference type="Gene3D" id="1.20.1270.10">
    <property type="match status" value="1"/>
</dbReference>
<dbReference type="InterPro" id="IPR042050">
    <property type="entry name" value="BIP_NBD"/>
</dbReference>
<evidence type="ECO:0000313" key="11">
    <source>
        <dbReference type="Proteomes" id="UP000275267"/>
    </source>
</evidence>
<dbReference type="PRINTS" id="PR00301">
    <property type="entry name" value="HEATSHOCK70"/>
</dbReference>
<dbReference type="FunFam" id="2.60.34.10:FF:000002">
    <property type="entry name" value="Heat shock 70 kDa"/>
    <property type="match status" value="1"/>
</dbReference>
<keyword evidence="6 7" id="KW-0067">ATP-binding</keyword>
<dbReference type="Gene3D" id="3.30.420.40">
    <property type="match status" value="2"/>
</dbReference>
<sequence>MTKHSHSALALVLLSLLCTGFLCGGVVDGAEAAKGKKGGTAASGPVIGIDLGTTYSCVGVYRNGHVDIIANDQGNRITPSWVAFTDDERLIGEAAKNQAPLNPQRTIFDIKRLIGRRFDDEEVQRDVRYLPYKVVDRGGKPYVEVPMKGGERKAFSPEEISAMILSKMRETAESYLGRRVTDAVVTVPAYFNDAQRQATKDAGTIAGLNVSRIINEPTAAAIAYGLDKKGAEMNVLVYDLGGGTFDVSVLSLDRGVLEVLATSGDTHLGGEDFDQRVMDHFIRLIRRKHGRDISKDGRALGKLRRECERAKRALSSQHQVRVEIESLFDGVDFTEPLTRAKFEELNIDLFKKTLGPVKKAIADAKLKKTDIDEIVLVGGSTRIPKVQELLTEFFDGKEPNKGINPDEAVAYGAAVQGSIISGEGGAETKDILLLDVTPLTLGIETAGGVMTKLIPRNTRIPVKKSQVFTTYEDHQTTVSIKVFEGERSLTKDCRELGRFDLTGIPPAPRGVPQIEVTFEVDENGILHVTAADKAGGRSKSITITNDKGRLSQEEIDRMVREAEEFAEEDRRVRERVDARNRLENYVYRMRATVKDGGGMAGKIGEEDRGRMEAALAEVLEWLEEQDGGARTAEKEDYEEKLREVEEVCGPIIKQVYEKSGGGAGGSAGAADEDDVNEL</sequence>
<keyword evidence="11" id="KW-1185">Reference proteome</keyword>
<reference evidence="11" key="1">
    <citation type="journal article" date="2019" name="Nat. Commun.">
        <title>The genome of broomcorn millet.</title>
        <authorList>
            <person name="Zou C."/>
            <person name="Miki D."/>
            <person name="Li D."/>
            <person name="Tang Q."/>
            <person name="Xiao L."/>
            <person name="Rajput S."/>
            <person name="Deng P."/>
            <person name="Jia W."/>
            <person name="Huang R."/>
            <person name="Zhang M."/>
            <person name="Sun Y."/>
            <person name="Hu J."/>
            <person name="Fu X."/>
            <person name="Schnable P.S."/>
            <person name="Li F."/>
            <person name="Zhang H."/>
            <person name="Feng B."/>
            <person name="Zhu X."/>
            <person name="Liu R."/>
            <person name="Schnable J.C."/>
            <person name="Zhu J.-K."/>
            <person name="Zhang H."/>
        </authorList>
    </citation>
    <scope>NUCLEOTIDE SEQUENCE [LARGE SCALE GENOMIC DNA]</scope>
</reference>
<organism evidence="10 11">
    <name type="scientific">Panicum miliaceum</name>
    <name type="common">Proso millet</name>
    <name type="synonym">Broomcorn millet</name>
    <dbReference type="NCBI Taxonomy" id="4540"/>
    <lineage>
        <taxon>Eukaryota</taxon>
        <taxon>Viridiplantae</taxon>
        <taxon>Streptophyta</taxon>
        <taxon>Embryophyta</taxon>
        <taxon>Tracheophyta</taxon>
        <taxon>Spermatophyta</taxon>
        <taxon>Magnoliopsida</taxon>
        <taxon>Liliopsida</taxon>
        <taxon>Poales</taxon>
        <taxon>Poaceae</taxon>
        <taxon>PACMAD clade</taxon>
        <taxon>Panicoideae</taxon>
        <taxon>Panicodae</taxon>
        <taxon>Paniceae</taxon>
        <taxon>Panicinae</taxon>
        <taxon>Panicum</taxon>
        <taxon>Panicum sect. Panicum</taxon>
    </lineage>
</organism>
<keyword evidence="5" id="KW-0256">Endoplasmic reticulum</keyword>
<evidence type="ECO:0000256" key="6">
    <source>
        <dbReference type="ARBA" id="ARBA00022840"/>
    </source>
</evidence>
<feature type="chain" id="PRO_5017969894" evidence="9">
    <location>
        <begin position="25"/>
        <end position="678"/>
    </location>
</feature>
<dbReference type="PROSITE" id="PS00297">
    <property type="entry name" value="HSP70_1"/>
    <property type="match status" value="1"/>
</dbReference>
<dbReference type="InterPro" id="IPR029048">
    <property type="entry name" value="HSP70_C_sf"/>
</dbReference>
<proteinExistence type="inferred from homology"/>
<keyword evidence="4 7" id="KW-0547">Nucleotide-binding</keyword>
<dbReference type="FunFam" id="3.90.640.10:FF:000153">
    <property type="entry name" value="Endoplasmic reticulum chaperone BiP"/>
    <property type="match status" value="1"/>
</dbReference>
<dbReference type="CDD" id="cd10241">
    <property type="entry name" value="ASKHA_NBD_HSP70_BiP"/>
    <property type="match status" value="1"/>
</dbReference>
<protein>
    <submittedName>
        <fullName evidence="10">Luminal-binding protein 4-like</fullName>
    </submittedName>
</protein>
<dbReference type="SUPFAM" id="SSF100920">
    <property type="entry name" value="Heat shock protein 70kD (HSP70), peptide-binding domain"/>
    <property type="match status" value="1"/>
</dbReference>
<dbReference type="Pfam" id="PF00012">
    <property type="entry name" value="HSP70"/>
    <property type="match status" value="1"/>
</dbReference>
<comment type="subcellular location">
    <subcellularLocation>
        <location evidence="1">Endoplasmic reticulum lumen</location>
    </subcellularLocation>
</comment>
<dbReference type="Gene3D" id="3.90.640.10">
    <property type="entry name" value="Actin, Chain A, domain 4"/>
    <property type="match status" value="1"/>
</dbReference>
<keyword evidence="3 9" id="KW-0732">Signal</keyword>
<dbReference type="FunFam" id="3.30.420.40:FF:000026">
    <property type="entry name" value="Heat shock protein 70"/>
    <property type="match status" value="1"/>
</dbReference>
<evidence type="ECO:0000256" key="9">
    <source>
        <dbReference type="SAM" id="SignalP"/>
    </source>
</evidence>
<evidence type="ECO:0000256" key="4">
    <source>
        <dbReference type="ARBA" id="ARBA00022741"/>
    </source>
</evidence>
<dbReference type="InterPro" id="IPR018181">
    <property type="entry name" value="Heat_shock_70_CS"/>
</dbReference>
<dbReference type="GO" id="GO:0005524">
    <property type="term" value="F:ATP binding"/>
    <property type="evidence" value="ECO:0007669"/>
    <property type="project" value="UniProtKB-KW"/>
</dbReference>
<evidence type="ECO:0000256" key="2">
    <source>
        <dbReference type="ARBA" id="ARBA00007381"/>
    </source>
</evidence>
<evidence type="ECO:0000256" key="1">
    <source>
        <dbReference type="ARBA" id="ARBA00004319"/>
    </source>
</evidence>
<dbReference type="NCBIfam" id="NF001413">
    <property type="entry name" value="PRK00290.1"/>
    <property type="match status" value="1"/>
</dbReference>
<dbReference type="SUPFAM" id="SSF100934">
    <property type="entry name" value="Heat shock protein 70kD (HSP70), C-terminal subdomain"/>
    <property type="match status" value="1"/>
</dbReference>
<evidence type="ECO:0000313" key="10">
    <source>
        <dbReference type="EMBL" id="RLN41793.1"/>
    </source>
</evidence>
<dbReference type="PROSITE" id="PS01036">
    <property type="entry name" value="HSP70_3"/>
    <property type="match status" value="1"/>
</dbReference>
<dbReference type="AlphaFoldDB" id="A0A3L6TNE8"/>
<dbReference type="STRING" id="4540.A0A3L6TNE8"/>
<gene>
    <name evidence="10" type="ORF">C2845_PM01G30740</name>
</gene>
<evidence type="ECO:0000256" key="7">
    <source>
        <dbReference type="RuleBase" id="RU003322"/>
    </source>
</evidence>
<dbReference type="EMBL" id="PQIB02000001">
    <property type="protein sequence ID" value="RLN41793.1"/>
    <property type="molecule type" value="Genomic_DNA"/>
</dbReference>
<dbReference type="GO" id="GO:0140662">
    <property type="term" value="F:ATP-dependent protein folding chaperone"/>
    <property type="evidence" value="ECO:0007669"/>
    <property type="project" value="InterPro"/>
</dbReference>
<feature type="signal peptide" evidence="9">
    <location>
        <begin position="1"/>
        <end position="24"/>
    </location>
</feature>
<dbReference type="InterPro" id="IPR029047">
    <property type="entry name" value="HSP70_peptide-bd_sf"/>
</dbReference>
<dbReference type="OrthoDB" id="2401965at2759"/>
<dbReference type="Proteomes" id="UP000275267">
    <property type="component" value="Unassembled WGS sequence"/>
</dbReference>
<dbReference type="GO" id="GO:0005788">
    <property type="term" value="C:endoplasmic reticulum lumen"/>
    <property type="evidence" value="ECO:0007669"/>
    <property type="project" value="UniProtKB-SubCell"/>
</dbReference>
<dbReference type="PROSITE" id="PS00329">
    <property type="entry name" value="HSP70_2"/>
    <property type="match status" value="1"/>
</dbReference>
<accession>A0A3L6TNE8</accession>
<dbReference type="InterPro" id="IPR043129">
    <property type="entry name" value="ATPase_NBD"/>
</dbReference>
<evidence type="ECO:0000256" key="5">
    <source>
        <dbReference type="ARBA" id="ARBA00022824"/>
    </source>
</evidence>
<dbReference type="Gene3D" id="2.60.34.10">
    <property type="entry name" value="Substrate Binding Domain Of DNAk, Chain A, domain 1"/>
    <property type="match status" value="1"/>
</dbReference>
<name>A0A3L6TNE8_PANMI</name>
<comment type="similarity">
    <text evidence="2 7">Belongs to the heat shock protein 70 family.</text>
</comment>
<feature type="region of interest" description="Disordered" evidence="8">
    <location>
        <begin position="657"/>
        <end position="678"/>
    </location>
</feature>
<comment type="caution">
    <text evidence="10">The sequence shown here is derived from an EMBL/GenBank/DDBJ whole genome shotgun (WGS) entry which is preliminary data.</text>
</comment>
<dbReference type="PANTHER" id="PTHR19375">
    <property type="entry name" value="HEAT SHOCK PROTEIN 70KDA"/>
    <property type="match status" value="1"/>
</dbReference>